<dbReference type="PRINTS" id="PR00834">
    <property type="entry name" value="PROTEASES2C"/>
</dbReference>
<evidence type="ECO:0000256" key="1">
    <source>
        <dbReference type="ARBA" id="ARBA00010541"/>
    </source>
</evidence>
<dbReference type="InterPro" id="IPR001940">
    <property type="entry name" value="Peptidase_S1C"/>
</dbReference>
<evidence type="ECO:0000256" key="3">
    <source>
        <dbReference type="ARBA" id="ARBA00022801"/>
    </source>
</evidence>
<name>A0A1G7GMN4_9ACTN</name>
<feature type="transmembrane region" description="Helical" evidence="5">
    <location>
        <begin position="54"/>
        <end position="76"/>
    </location>
</feature>
<keyword evidence="5" id="KW-1133">Transmembrane helix</keyword>
<dbReference type="Pfam" id="PF13365">
    <property type="entry name" value="Trypsin_2"/>
    <property type="match status" value="1"/>
</dbReference>
<evidence type="ECO:0000313" key="6">
    <source>
        <dbReference type="EMBL" id="SDE89313.1"/>
    </source>
</evidence>
<protein>
    <submittedName>
        <fullName evidence="6">Putative serine protease PepD</fullName>
    </submittedName>
</protein>
<evidence type="ECO:0000313" key="7">
    <source>
        <dbReference type="Proteomes" id="UP000198614"/>
    </source>
</evidence>
<keyword evidence="2 6" id="KW-0645">Protease</keyword>
<accession>A0A1G7GMN4</accession>
<dbReference type="OrthoDB" id="9758917at2"/>
<dbReference type="GO" id="GO:0006508">
    <property type="term" value="P:proteolysis"/>
    <property type="evidence" value="ECO:0007669"/>
    <property type="project" value="UniProtKB-KW"/>
</dbReference>
<reference evidence="6 7" key="1">
    <citation type="submission" date="2016-10" db="EMBL/GenBank/DDBJ databases">
        <authorList>
            <person name="de Groot N.N."/>
        </authorList>
    </citation>
    <scope>NUCLEOTIDE SEQUENCE [LARGE SCALE GENOMIC DNA]</scope>
    <source>
        <strain evidence="6 7">CGMCC 4.1859</strain>
    </source>
</reference>
<feature type="region of interest" description="Disordered" evidence="4">
    <location>
        <begin position="1"/>
        <end position="49"/>
    </location>
</feature>
<dbReference type="PANTHER" id="PTHR43343">
    <property type="entry name" value="PEPTIDASE S12"/>
    <property type="match status" value="1"/>
</dbReference>
<dbReference type="InterPro" id="IPR051201">
    <property type="entry name" value="Chloro_Bact_Ser_Proteases"/>
</dbReference>
<evidence type="ECO:0000256" key="5">
    <source>
        <dbReference type="SAM" id="Phobius"/>
    </source>
</evidence>
<keyword evidence="5" id="KW-0472">Membrane</keyword>
<dbReference type="PANTHER" id="PTHR43343:SF3">
    <property type="entry name" value="PROTEASE DO-LIKE 8, CHLOROPLASTIC"/>
    <property type="match status" value="1"/>
</dbReference>
<dbReference type="GO" id="GO:0004252">
    <property type="term" value="F:serine-type endopeptidase activity"/>
    <property type="evidence" value="ECO:0007669"/>
    <property type="project" value="InterPro"/>
</dbReference>
<comment type="similarity">
    <text evidence="1">Belongs to the peptidase S1C family.</text>
</comment>
<evidence type="ECO:0000256" key="2">
    <source>
        <dbReference type="ARBA" id="ARBA00022670"/>
    </source>
</evidence>
<dbReference type="AlphaFoldDB" id="A0A1G7GMN4"/>
<dbReference type="SUPFAM" id="SSF50494">
    <property type="entry name" value="Trypsin-like serine proteases"/>
    <property type="match status" value="1"/>
</dbReference>
<dbReference type="InterPro" id="IPR009003">
    <property type="entry name" value="Peptidase_S1_PA"/>
</dbReference>
<organism evidence="6 7">
    <name type="scientific">Streptomyces griseoaurantiacus</name>
    <dbReference type="NCBI Taxonomy" id="68213"/>
    <lineage>
        <taxon>Bacteria</taxon>
        <taxon>Bacillati</taxon>
        <taxon>Actinomycetota</taxon>
        <taxon>Actinomycetes</taxon>
        <taxon>Kitasatosporales</taxon>
        <taxon>Streptomycetaceae</taxon>
        <taxon>Streptomyces</taxon>
        <taxon>Streptomyces aurantiacus group</taxon>
    </lineage>
</organism>
<dbReference type="EMBL" id="FNAX01000004">
    <property type="protein sequence ID" value="SDE89313.1"/>
    <property type="molecule type" value="Genomic_DNA"/>
</dbReference>
<dbReference type="InterPro" id="IPR043504">
    <property type="entry name" value="Peptidase_S1_PA_chymotrypsin"/>
</dbReference>
<dbReference type="Gene3D" id="2.40.10.10">
    <property type="entry name" value="Trypsin-like serine proteases"/>
    <property type="match status" value="2"/>
</dbReference>
<proteinExistence type="inferred from homology"/>
<keyword evidence="3" id="KW-0378">Hydrolase</keyword>
<gene>
    <name evidence="6" type="ORF">SAMN05216260_104320</name>
</gene>
<sequence>MTQDGDIEPGLSRPAVTTAPTTSPWHRYDPWSPTPFRNTPLPVPQGPRTPRRTLVTAALAVLLVSGATGLAVGALLEHENLRATLPETGRDLPDRPARSVSEIAADALPGVVTLHVRGVGQQDTGTGFVFDTHGRILTNNHVVAPGDSDGGEISVTFADGTTARAGVVGRDTRSDLAVVEVEDTAHRTPLPLGDSDDVRVGDPVVAIGAPFDLPGTVTAGIVSATERSVTADGEKGEDDDVSYTDALQTDAPINPGNSGGPLLDGRARVVGINSAIRAADADSGAEEGTAGSIGLGFAIPVNHAREVAEELIAKDRAGDTG</sequence>
<dbReference type="Proteomes" id="UP000198614">
    <property type="component" value="Unassembled WGS sequence"/>
</dbReference>
<evidence type="ECO:0000256" key="4">
    <source>
        <dbReference type="SAM" id="MobiDB-lite"/>
    </source>
</evidence>
<keyword evidence="5" id="KW-0812">Transmembrane</keyword>